<dbReference type="GO" id="GO:0008784">
    <property type="term" value="F:alanine racemase activity"/>
    <property type="evidence" value="ECO:0007669"/>
    <property type="project" value="UniProtKB-UniRule"/>
</dbReference>
<comment type="function">
    <text evidence="4">Catalyzes the interconversion of L-alanine and D-alanine. May also act on other amino acids.</text>
</comment>
<dbReference type="SUPFAM" id="SSF51419">
    <property type="entry name" value="PLP-binding barrel"/>
    <property type="match status" value="1"/>
</dbReference>
<dbReference type="eggNOG" id="COG0787">
    <property type="taxonomic scope" value="Bacteria"/>
</dbReference>
<dbReference type="PROSITE" id="PS00395">
    <property type="entry name" value="ALANINE_RACEMASE"/>
    <property type="match status" value="1"/>
</dbReference>
<comment type="caution">
    <text evidence="8">The sequence shown here is derived from an EMBL/GenBank/DDBJ whole genome shotgun (WGS) entry which is preliminary data.</text>
</comment>
<dbReference type="InterPro" id="IPR020622">
    <property type="entry name" value="Ala_racemase_pyridoxalP-BS"/>
</dbReference>
<keyword evidence="9" id="KW-1185">Reference proteome</keyword>
<name>K0YW43_9ACTN</name>
<dbReference type="EC" id="5.1.1.1" evidence="4"/>
<dbReference type="SMART" id="SM01005">
    <property type="entry name" value="Ala_racemase_C"/>
    <property type="match status" value="1"/>
</dbReference>
<protein>
    <recommendedName>
        <fullName evidence="4">Alanine racemase</fullName>
        <ecNumber evidence="4">5.1.1.1</ecNumber>
    </recommendedName>
</protein>
<dbReference type="Pfam" id="PF00842">
    <property type="entry name" value="Ala_racemase_C"/>
    <property type="match status" value="1"/>
</dbReference>
<evidence type="ECO:0000256" key="3">
    <source>
        <dbReference type="ARBA" id="ARBA00023235"/>
    </source>
</evidence>
<dbReference type="FunCoup" id="K0YW43">
    <property type="interactions" value="44"/>
</dbReference>
<comment type="similarity">
    <text evidence="4">Belongs to the alanine racemase family.</text>
</comment>
<dbReference type="CDD" id="cd00430">
    <property type="entry name" value="PLPDE_III_AR"/>
    <property type="match status" value="1"/>
</dbReference>
<dbReference type="GO" id="GO:0009252">
    <property type="term" value="P:peptidoglycan biosynthetic process"/>
    <property type="evidence" value="ECO:0007669"/>
    <property type="project" value="TreeGrafter"/>
</dbReference>
<evidence type="ECO:0000313" key="9">
    <source>
        <dbReference type="Proteomes" id="UP000006069"/>
    </source>
</evidence>
<dbReference type="HAMAP" id="MF_01201">
    <property type="entry name" value="Ala_racemase"/>
    <property type="match status" value="1"/>
</dbReference>
<proteinExistence type="inferred from homology"/>
<sequence>MGFNAFSGAAGQDFSDLLRYTGERSEGRTADAQDCGAYSPEQLDAIVGPQRRWSWVEIDLSAIRNNVAVAKRRLSPGTRLMAVVKANAYGHGAVQVARTALSAGATQLAVATVSEGIQLRKAGIDAPVLVLSEPPIAAVPLLLRYNLMPSVYTSEFAVAYGEEADRHGLRAPFHLAINTGMNRIGVRFDEAVDFVRQIAFHRALEQVGTFTHFATADCAETLDFNMQLRRFKETIVSLRQVGVNPGLVHCANSAALLRYPETHMDMARLGISMYGFHPCPETRGYFDLRPALSVHARITAVNTPPMSEGVSYGMHYRSPGSVKICAVPIGYADGYARALSSRTSIIYDGHLCRQVGNICMDQCMFEVDLRSHGTHRRLDPHVGDEVLLVGAQNGVSVTIEDLCDVVGTIPHELCCALSLRMPKVYLR</sequence>
<dbReference type="Pfam" id="PF01168">
    <property type="entry name" value="Ala_racemase_N"/>
    <property type="match status" value="1"/>
</dbReference>
<dbReference type="EMBL" id="ADMD01000007">
    <property type="protein sequence ID" value="EJZ83684.1"/>
    <property type="molecule type" value="Genomic_DNA"/>
</dbReference>
<organism evidence="8 9">
    <name type="scientific">Slackia piriformis YIT 12062</name>
    <dbReference type="NCBI Taxonomy" id="742818"/>
    <lineage>
        <taxon>Bacteria</taxon>
        <taxon>Bacillati</taxon>
        <taxon>Actinomycetota</taxon>
        <taxon>Coriobacteriia</taxon>
        <taxon>Eggerthellales</taxon>
        <taxon>Eggerthellaceae</taxon>
        <taxon>Slackia</taxon>
    </lineage>
</organism>
<dbReference type="PANTHER" id="PTHR30511:SF0">
    <property type="entry name" value="ALANINE RACEMASE, CATABOLIC-RELATED"/>
    <property type="match status" value="1"/>
</dbReference>
<dbReference type="HOGENOM" id="CLU_028393_2_2_11"/>
<dbReference type="PANTHER" id="PTHR30511">
    <property type="entry name" value="ALANINE RACEMASE"/>
    <property type="match status" value="1"/>
</dbReference>
<feature type="active site" description="Proton acceptor; specific for D-alanine" evidence="4">
    <location>
        <position position="85"/>
    </location>
</feature>
<evidence type="ECO:0000259" key="7">
    <source>
        <dbReference type="SMART" id="SM01005"/>
    </source>
</evidence>
<feature type="modified residue" description="N6-(pyridoxal phosphate)lysine" evidence="4 5">
    <location>
        <position position="85"/>
    </location>
</feature>
<dbReference type="GO" id="GO:0030632">
    <property type="term" value="P:D-alanine biosynthetic process"/>
    <property type="evidence" value="ECO:0007669"/>
    <property type="project" value="UniProtKB-UniRule"/>
</dbReference>
<keyword evidence="3 4" id="KW-0413">Isomerase</keyword>
<feature type="binding site" evidence="4 6">
    <location>
        <position position="183"/>
    </location>
    <ligand>
        <name>substrate</name>
    </ligand>
</feature>
<comment type="catalytic activity">
    <reaction evidence="4">
        <text>L-alanine = D-alanine</text>
        <dbReference type="Rhea" id="RHEA:20249"/>
        <dbReference type="ChEBI" id="CHEBI:57416"/>
        <dbReference type="ChEBI" id="CHEBI:57972"/>
        <dbReference type="EC" id="5.1.1.1"/>
    </reaction>
</comment>
<dbReference type="GO" id="GO:0005829">
    <property type="term" value="C:cytosol"/>
    <property type="evidence" value="ECO:0007669"/>
    <property type="project" value="TreeGrafter"/>
</dbReference>
<dbReference type="Gene3D" id="2.40.37.10">
    <property type="entry name" value="Lyase, Ornithine Decarboxylase, Chain A, domain 1"/>
    <property type="match status" value="1"/>
</dbReference>
<dbReference type="FunFam" id="3.20.20.10:FF:000002">
    <property type="entry name" value="Alanine racemase"/>
    <property type="match status" value="1"/>
</dbReference>
<dbReference type="InParanoid" id="K0YW43"/>
<dbReference type="PRINTS" id="PR00992">
    <property type="entry name" value="ALARACEMASE"/>
</dbReference>
<dbReference type="InterPro" id="IPR009006">
    <property type="entry name" value="Ala_racemase/Decarboxylase_C"/>
</dbReference>
<dbReference type="InterPro" id="IPR011079">
    <property type="entry name" value="Ala_racemase_C"/>
</dbReference>
<dbReference type="UniPathway" id="UPA00042">
    <property type="reaction ID" value="UER00497"/>
</dbReference>
<comment type="cofactor">
    <cofactor evidence="1 4 5">
        <name>pyridoxal 5'-phosphate</name>
        <dbReference type="ChEBI" id="CHEBI:597326"/>
    </cofactor>
</comment>
<evidence type="ECO:0000256" key="4">
    <source>
        <dbReference type="HAMAP-Rule" id="MF_01201"/>
    </source>
</evidence>
<dbReference type="GO" id="GO:0030170">
    <property type="term" value="F:pyridoxal phosphate binding"/>
    <property type="evidence" value="ECO:0007669"/>
    <property type="project" value="UniProtKB-UniRule"/>
</dbReference>
<evidence type="ECO:0000256" key="2">
    <source>
        <dbReference type="ARBA" id="ARBA00022898"/>
    </source>
</evidence>
<dbReference type="AlphaFoldDB" id="K0YW43"/>
<keyword evidence="2 4" id="KW-0663">Pyridoxal phosphate</keyword>
<dbReference type="NCBIfam" id="TIGR00492">
    <property type="entry name" value="alr"/>
    <property type="match status" value="1"/>
</dbReference>
<feature type="domain" description="Alanine racemase C-terminal" evidence="7">
    <location>
        <begin position="291"/>
        <end position="426"/>
    </location>
</feature>
<evidence type="ECO:0000256" key="5">
    <source>
        <dbReference type="PIRSR" id="PIRSR600821-50"/>
    </source>
</evidence>
<evidence type="ECO:0000313" key="8">
    <source>
        <dbReference type="EMBL" id="EJZ83684.1"/>
    </source>
</evidence>
<dbReference type="Gene3D" id="3.20.20.10">
    <property type="entry name" value="Alanine racemase"/>
    <property type="match status" value="1"/>
</dbReference>
<evidence type="ECO:0000256" key="6">
    <source>
        <dbReference type="PIRSR" id="PIRSR600821-52"/>
    </source>
</evidence>
<reference evidence="8 9" key="1">
    <citation type="submission" date="2012-08" db="EMBL/GenBank/DDBJ databases">
        <title>The Genome Sequence of Slackia piriformis YIT 12062.</title>
        <authorList>
            <consortium name="The Broad Institute Genome Sequencing Platform"/>
            <person name="Earl A."/>
            <person name="Ward D."/>
            <person name="Feldgarden M."/>
            <person name="Gevers D."/>
            <person name="Morotomi M."/>
            <person name="Walker B."/>
            <person name="Young S.K."/>
            <person name="Zeng Q."/>
            <person name="Gargeya S."/>
            <person name="Fitzgerald M."/>
            <person name="Haas B."/>
            <person name="Abouelleil A."/>
            <person name="Alvarado L."/>
            <person name="Arachchi H.M."/>
            <person name="Berlin A.M."/>
            <person name="Chapman S.B."/>
            <person name="Goldberg J."/>
            <person name="Griggs A."/>
            <person name="Gujja S."/>
            <person name="Hansen M."/>
            <person name="Howarth C."/>
            <person name="Imamovic A."/>
            <person name="Larimer J."/>
            <person name="McCowen C."/>
            <person name="Montmayeur A."/>
            <person name="Murphy C."/>
            <person name="Neiman D."/>
            <person name="Pearson M."/>
            <person name="Priest M."/>
            <person name="Roberts A."/>
            <person name="Saif S."/>
            <person name="Shea T."/>
            <person name="Sisk P."/>
            <person name="Sykes S."/>
            <person name="Wortman J."/>
            <person name="Nusbaum C."/>
            <person name="Birren B."/>
        </authorList>
    </citation>
    <scope>NUCLEOTIDE SEQUENCE [LARGE SCALE GENOMIC DNA]</scope>
    <source>
        <strain evidence="8 9">YIT 12062</strain>
    </source>
</reference>
<gene>
    <name evidence="8" type="ORF">HMPREF9451_01204</name>
</gene>
<evidence type="ECO:0000256" key="1">
    <source>
        <dbReference type="ARBA" id="ARBA00001933"/>
    </source>
</evidence>
<comment type="pathway">
    <text evidence="4">Amino-acid biosynthesis; D-alanine biosynthesis; D-alanine from L-alanine: step 1/1.</text>
</comment>
<dbReference type="PATRIC" id="fig|742818.3.peg.1264"/>
<dbReference type="RefSeq" id="WP_009139403.1">
    <property type="nucleotide sequence ID" value="NZ_JH815198.1"/>
</dbReference>
<dbReference type="Proteomes" id="UP000006069">
    <property type="component" value="Unassembled WGS sequence"/>
</dbReference>
<feature type="active site" description="Proton acceptor; specific for L-alanine" evidence="4">
    <location>
        <position position="312"/>
    </location>
</feature>
<accession>K0YW43</accession>
<feature type="binding site" evidence="4 6">
    <location>
        <position position="360"/>
    </location>
    <ligand>
        <name>substrate</name>
    </ligand>
</feature>
<dbReference type="InterPro" id="IPR029066">
    <property type="entry name" value="PLP-binding_barrel"/>
</dbReference>
<dbReference type="InterPro" id="IPR001608">
    <property type="entry name" value="Ala_racemase_N"/>
</dbReference>
<dbReference type="InterPro" id="IPR000821">
    <property type="entry name" value="Ala_racemase"/>
</dbReference>
<dbReference type="SUPFAM" id="SSF50621">
    <property type="entry name" value="Alanine racemase C-terminal domain-like"/>
    <property type="match status" value="1"/>
</dbReference>